<accession>X1P746</accession>
<evidence type="ECO:0000259" key="1">
    <source>
        <dbReference type="Pfam" id="PF03454"/>
    </source>
</evidence>
<feature type="non-terminal residue" evidence="2">
    <location>
        <position position="1"/>
    </location>
</feature>
<comment type="caution">
    <text evidence="2">The sequence shown here is derived from an EMBL/GenBank/DDBJ whole genome shotgun (WGS) entry which is preliminary data.</text>
</comment>
<gene>
    <name evidence="2" type="ORF">S06H3_30156</name>
</gene>
<dbReference type="InterPro" id="IPR036688">
    <property type="entry name" value="MoeA_C_domain_IV_sf"/>
</dbReference>
<sequence>NTDGRRIFARATVRREGHRYFARTTGPQGSGILTSMARANGLVIVPEEVKAVKEGETVQVIMLDWSEE</sequence>
<dbReference type="GO" id="GO:0032324">
    <property type="term" value="P:molybdopterin cofactor biosynthetic process"/>
    <property type="evidence" value="ECO:0007669"/>
    <property type="project" value="InterPro"/>
</dbReference>
<dbReference type="AlphaFoldDB" id="X1P746"/>
<organism evidence="2">
    <name type="scientific">marine sediment metagenome</name>
    <dbReference type="NCBI Taxonomy" id="412755"/>
    <lineage>
        <taxon>unclassified sequences</taxon>
        <taxon>metagenomes</taxon>
        <taxon>ecological metagenomes</taxon>
    </lineage>
</organism>
<dbReference type="InterPro" id="IPR005111">
    <property type="entry name" value="MoeA_C_domain_IV"/>
</dbReference>
<name>X1P746_9ZZZZ</name>
<feature type="domain" description="MoeA C-terminal" evidence="1">
    <location>
        <begin position="4"/>
        <end position="62"/>
    </location>
</feature>
<dbReference type="Pfam" id="PF03454">
    <property type="entry name" value="MoeA_C"/>
    <property type="match status" value="1"/>
</dbReference>
<dbReference type="Gene3D" id="2.40.340.10">
    <property type="entry name" value="MoeA, C-terminal, domain IV"/>
    <property type="match status" value="1"/>
</dbReference>
<reference evidence="2" key="1">
    <citation type="journal article" date="2014" name="Front. Microbiol.">
        <title>High frequency of phylogenetically diverse reductive dehalogenase-homologous genes in deep subseafloor sedimentary metagenomes.</title>
        <authorList>
            <person name="Kawai M."/>
            <person name="Futagami T."/>
            <person name="Toyoda A."/>
            <person name="Takaki Y."/>
            <person name="Nishi S."/>
            <person name="Hori S."/>
            <person name="Arai W."/>
            <person name="Tsubouchi T."/>
            <person name="Morono Y."/>
            <person name="Uchiyama I."/>
            <person name="Ito T."/>
            <person name="Fujiyama A."/>
            <person name="Inagaki F."/>
            <person name="Takami H."/>
        </authorList>
    </citation>
    <scope>NUCLEOTIDE SEQUENCE</scope>
    <source>
        <strain evidence="2">Expedition CK06-06</strain>
    </source>
</reference>
<evidence type="ECO:0000313" key="2">
    <source>
        <dbReference type="EMBL" id="GAI26744.1"/>
    </source>
</evidence>
<dbReference type="SUPFAM" id="SSF63867">
    <property type="entry name" value="MoeA C-terminal domain-like"/>
    <property type="match status" value="1"/>
</dbReference>
<dbReference type="EMBL" id="BARV01017738">
    <property type="protein sequence ID" value="GAI26744.1"/>
    <property type="molecule type" value="Genomic_DNA"/>
</dbReference>
<protein>
    <recommendedName>
        <fullName evidence="1">MoeA C-terminal domain-containing protein</fullName>
    </recommendedName>
</protein>
<proteinExistence type="predicted"/>